<protein>
    <recommendedName>
        <fullName evidence="1">non-specific serine/threonine protein kinase</fullName>
        <ecNumber evidence="1">2.7.11.1</ecNumber>
    </recommendedName>
</protein>
<dbReference type="STRING" id="1380566.A0A179F6J8"/>
<feature type="domain" description="Aminoglycoside phosphotransferase" evidence="4">
    <location>
        <begin position="105"/>
        <end position="306"/>
    </location>
</feature>
<dbReference type="GeneID" id="28845787"/>
<dbReference type="EMBL" id="LSBJ02000001">
    <property type="protein sequence ID" value="OAQ61058.1"/>
    <property type="molecule type" value="Genomic_DNA"/>
</dbReference>
<name>A0A179F6J8_METCM</name>
<dbReference type="SUPFAM" id="SSF56112">
    <property type="entry name" value="Protein kinase-like (PK-like)"/>
    <property type="match status" value="1"/>
</dbReference>
<dbReference type="KEGG" id="pchm:VFPPC_02082"/>
<organism evidence="5 6">
    <name type="scientific">Pochonia chlamydosporia 170</name>
    <dbReference type="NCBI Taxonomy" id="1380566"/>
    <lineage>
        <taxon>Eukaryota</taxon>
        <taxon>Fungi</taxon>
        <taxon>Dikarya</taxon>
        <taxon>Ascomycota</taxon>
        <taxon>Pezizomycotina</taxon>
        <taxon>Sordariomycetes</taxon>
        <taxon>Hypocreomycetidae</taxon>
        <taxon>Hypocreales</taxon>
        <taxon>Clavicipitaceae</taxon>
        <taxon>Pochonia</taxon>
    </lineage>
</organism>
<dbReference type="OrthoDB" id="2831558at2759"/>
<evidence type="ECO:0000259" key="4">
    <source>
        <dbReference type="Pfam" id="PF01636"/>
    </source>
</evidence>
<dbReference type="InterPro" id="IPR002575">
    <property type="entry name" value="Aminoglycoside_PTrfase"/>
</dbReference>
<dbReference type="Pfam" id="PF01636">
    <property type="entry name" value="APH"/>
    <property type="match status" value="1"/>
</dbReference>
<dbReference type="InterPro" id="IPR011009">
    <property type="entry name" value="Kinase-like_dom_sf"/>
</dbReference>
<dbReference type="InterPro" id="IPR051678">
    <property type="entry name" value="AGP_Transferase"/>
</dbReference>
<dbReference type="AlphaFoldDB" id="A0A179F6J8"/>
<keyword evidence="6" id="KW-1185">Reference proteome</keyword>
<evidence type="ECO:0000313" key="5">
    <source>
        <dbReference type="EMBL" id="OAQ61058.1"/>
    </source>
</evidence>
<dbReference type="PROSITE" id="PS00109">
    <property type="entry name" value="PROTEIN_KINASE_TYR"/>
    <property type="match status" value="1"/>
</dbReference>
<sequence>MAVNVNQVGYERRLAVVKDILKSRGLQVSKISDVAYDEAYTYAFNNFFFKVELATPASSSIFTGKQHGTTAAPSDGVSVLVLKLSNPTAGGVNNTNRVENDVAVQHLVRQSMAEAGVEALVPVVYAWTPTTDAKAEEGFGWIMSELKHGVDLNTVFPSLPLEDKVPILEQFATVLKTIQTARIPDSAKMYGGLTFDSSGMIVSGQSSVYKSDPVATYAEFRLSKLRKQLELAAQSPVIQGWKSNGIAGRIEKFIASGGPEKLLAGADLGRMSIIHGDLTTHNMLFDTGTKRITAVLDFDFSFISHTLDEFISGSSLGDLGGMVDFNNKPLKDAILSGNFSTFPENLDKESTQRWQGAKAWNAAMKTVGVVSPSDMRGVQKICDLIELQILICPFDLGNQLMIDQMDDGKKAARREKTEADLVQWLDEHGF</sequence>
<proteinExistence type="predicted"/>
<dbReference type="PANTHER" id="PTHR21310">
    <property type="entry name" value="AMINOGLYCOSIDE PHOSPHOTRANSFERASE-RELATED-RELATED"/>
    <property type="match status" value="1"/>
</dbReference>
<reference evidence="5 6" key="1">
    <citation type="journal article" date="2016" name="PLoS Pathog.">
        <title>Biosynthesis of antibiotic leucinostatins in bio-control fungus Purpureocillium lilacinum and their inhibition on phytophthora revealed by genome mining.</title>
        <authorList>
            <person name="Wang G."/>
            <person name="Liu Z."/>
            <person name="Lin R."/>
            <person name="Li E."/>
            <person name="Mao Z."/>
            <person name="Ling J."/>
            <person name="Yang Y."/>
            <person name="Yin W.B."/>
            <person name="Xie B."/>
        </authorList>
    </citation>
    <scope>NUCLEOTIDE SEQUENCE [LARGE SCALE GENOMIC DNA]</scope>
    <source>
        <strain evidence="5">170</strain>
    </source>
</reference>
<evidence type="ECO:0000256" key="3">
    <source>
        <dbReference type="ARBA" id="ARBA00048679"/>
    </source>
</evidence>
<dbReference type="RefSeq" id="XP_018138867.1">
    <property type="nucleotide sequence ID" value="XM_018281793.1"/>
</dbReference>
<evidence type="ECO:0000313" key="6">
    <source>
        <dbReference type="Proteomes" id="UP000078397"/>
    </source>
</evidence>
<accession>A0A179F6J8</accession>
<evidence type="ECO:0000256" key="2">
    <source>
        <dbReference type="ARBA" id="ARBA00047899"/>
    </source>
</evidence>
<dbReference type="Gene3D" id="3.90.1200.10">
    <property type="match status" value="1"/>
</dbReference>
<gene>
    <name evidence="5" type="ORF">VFPPC_02082</name>
</gene>
<dbReference type="PANTHER" id="PTHR21310:SF15">
    <property type="entry name" value="AMINOGLYCOSIDE PHOSPHOTRANSFERASE DOMAIN-CONTAINING PROTEIN"/>
    <property type="match status" value="1"/>
</dbReference>
<dbReference type="GO" id="GO:0004674">
    <property type="term" value="F:protein serine/threonine kinase activity"/>
    <property type="evidence" value="ECO:0007669"/>
    <property type="project" value="UniProtKB-EC"/>
</dbReference>
<dbReference type="InterPro" id="IPR008266">
    <property type="entry name" value="Tyr_kinase_AS"/>
</dbReference>
<comment type="caution">
    <text evidence="5">The sequence shown here is derived from an EMBL/GenBank/DDBJ whole genome shotgun (WGS) entry which is preliminary data.</text>
</comment>
<comment type="catalytic activity">
    <reaction evidence="3">
        <text>L-seryl-[protein] + ATP = O-phospho-L-seryl-[protein] + ADP + H(+)</text>
        <dbReference type="Rhea" id="RHEA:17989"/>
        <dbReference type="Rhea" id="RHEA-COMP:9863"/>
        <dbReference type="Rhea" id="RHEA-COMP:11604"/>
        <dbReference type="ChEBI" id="CHEBI:15378"/>
        <dbReference type="ChEBI" id="CHEBI:29999"/>
        <dbReference type="ChEBI" id="CHEBI:30616"/>
        <dbReference type="ChEBI" id="CHEBI:83421"/>
        <dbReference type="ChEBI" id="CHEBI:456216"/>
        <dbReference type="EC" id="2.7.11.1"/>
    </reaction>
</comment>
<dbReference type="EC" id="2.7.11.1" evidence="1"/>
<dbReference type="Proteomes" id="UP000078397">
    <property type="component" value="Unassembled WGS sequence"/>
</dbReference>
<evidence type="ECO:0000256" key="1">
    <source>
        <dbReference type="ARBA" id="ARBA00012513"/>
    </source>
</evidence>
<comment type="catalytic activity">
    <reaction evidence="2">
        <text>L-threonyl-[protein] + ATP = O-phospho-L-threonyl-[protein] + ADP + H(+)</text>
        <dbReference type="Rhea" id="RHEA:46608"/>
        <dbReference type="Rhea" id="RHEA-COMP:11060"/>
        <dbReference type="Rhea" id="RHEA-COMP:11605"/>
        <dbReference type="ChEBI" id="CHEBI:15378"/>
        <dbReference type="ChEBI" id="CHEBI:30013"/>
        <dbReference type="ChEBI" id="CHEBI:30616"/>
        <dbReference type="ChEBI" id="CHEBI:61977"/>
        <dbReference type="ChEBI" id="CHEBI:456216"/>
        <dbReference type="EC" id="2.7.11.1"/>
    </reaction>
</comment>